<keyword evidence="1" id="KW-1133">Transmembrane helix</keyword>
<comment type="caution">
    <text evidence="2">The sequence shown here is derived from an EMBL/GenBank/DDBJ whole genome shotgun (WGS) entry which is preliminary data.</text>
</comment>
<keyword evidence="3" id="KW-1185">Reference proteome</keyword>
<gene>
    <name evidence="2" type="ORF">BUALT_Bualt02G0010100</name>
</gene>
<keyword evidence="1" id="KW-0812">Transmembrane</keyword>
<dbReference type="AlphaFoldDB" id="A0AAV6XX31"/>
<accession>A0AAV6XX31</accession>
<organism evidence="2 3">
    <name type="scientific">Buddleja alternifolia</name>
    <dbReference type="NCBI Taxonomy" id="168488"/>
    <lineage>
        <taxon>Eukaryota</taxon>
        <taxon>Viridiplantae</taxon>
        <taxon>Streptophyta</taxon>
        <taxon>Embryophyta</taxon>
        <taxon>Tracheophyta</taxon>
        <taxon>Spermatophyta</taxon>
        <taxon>Magnoliopsida</taxon>
        <taxon>eudicotyledons</taxon>
        <taxon>Gunneridae</taxon>
        <taxon>Pentapetalae</taxon>
        <taxon>asterids</taxon>
        <taxon>lamiids</taxon>
        <taxon>Lamiales</taxon>
        <taxon>Scrophulariaceae</taxon>
        <taxon>Buddlejeae</taxon>
        <taxon>Buddleja</taxon>
    </lineage>
</organism>
<evidence type="ECO:0000313" key="3">
    <source>
        <dbReference type="Proteomes" id="UP000826271"/>
    </source>
</evidence>
<sequence length="285" mass="31874">MKKMALIAMKKKAKRCVGGLDKISESPQDEWHHLDGTSLWKCALPNDEYVHGIRFQLKWRGNLAIVYNRAHPISILVSNCQRYGGKLGYGFHKVEVKALEKILEQKLRIIYEGFSEYVNLMQDDLQNHLCSGIDDLIGILKNILSFDATKNSGGSGSTISTDVDASDRFYEQEERSSERTPLELYSGCSAISTGHCLGANNAGVKLDTRQIWFSHFYADASVGFYEQEERSSKRTLLDLYSGCGAMSTGLCHGLTVLVLSLIMFCCAVISFLQYKLKGEISREST</sequence>
<evidence type="ECO:0000256" key="1">
    <source>
        <dbReference type="SAM" id="Phobius"/>
    </source>
</evidence>
<dbReference type="Gene3D" id="3.40.50.150">
    <property type="entry name" value="Vaccinia Virus protein VP39"/>
    <property type="match status" value="2"/>
</dbReference>
<keyword evidence="1" id="KW-0472">Membrane</keyword>
<proteinExistence type="predicted"/>
<reference evidence="2" key="1">
    <citation type="submission" date="2019-10" db="EMBL/GenBank/DDBJ databases">
        <authorList>
            <person name="Zhang R."/>
            <person name="Pan Y."/>
            <person name="Wang J."/>
            <person name="Ma R."/>
            <person name="Yu S."/>
        </authorList>
    </citation>
    <scope>NUCLEOTIDE SEQUENCE</scope>
    <source>
        <strain evidence="2">LA-IB0</strain>
        <tissue evidence="2">Leaf</tissue>
    </source>
</reference>
<protein>
    <submittedName>
        <fullName evidence="2">Uncharacterized protein</fullName>
    </submittedName>
</protein>
<evidence type="ECO:0000313" key="2">
    <source>
        <dbReference type="EMBL" id="KAG8387329.1"/>
    </source>
</evidence>
<name>A0AAV6XX31_9LAMI</name>
<dbReference type="Proteomes" id="UP000826271">
    <property type="component" value="Unassembled WGS sequence"/>
</dbReference>
<dbReference type="InterPro" id="IPR029063">
    <property type="entry name" value="SAM-dependent_MTases_sf"/>
</dbReference>
<feature type="transmembrane region" description="Helical" evidence="1">
    <location>
        <begin position="253"/>
        <end position="272"/>
    </location>
</feature>
<dbReference type="EMBL" id="WHWC01000002">
    <property type="protein sequence ID" value="KAG8387329.1"/>
    <property type="molecule type" value="Genomic_DNA"/>
</dbReference>